<name>A0A9D1KBQ7_9FIRM</name>
<dbReference type="Proteomes" id="UP000886893">
    <property type="component" value="Unassembled WGS sequence"/>
</dbReference>
<dbReference type="Pfam" id="PF01337">
    <property type="entry name" value="Barstar"/>
    <property type="match status" value="1"/>
</dbReference>
<proteinExistence type="inferred from homology"/>
<dbReference type="InterPro" id="IPR016181">
    <property type="entry name" value="Acyl_CoA_acyltransferase"/>
</dbReference>
<organism evidence="3 4">
    <name type="scientific">Candidatus Caccosoma faecigallinarum</name>
    <dbReference type="NCBI Taxonomy" id="2840720"/>
    <lineage>
        <taxon>Bacteria</taxon>
        <taxon>Bacillati</taxon>
        <taxon>Bacillota</taxon>
        <taxon>Bacillota incertae sedis</taxon>
        <taxon>Candidatus Caccosoma</taxon>
    </lineage>
</organism>
<accession>A0A9D1KBQ7</accession>
<feature type="domain" description="N-acetyltransferase" evidence="2">
    <location>
        <begin position="1"/>
        <end position="83"/>
    </location>
</feature>
<dbReference type="PROSITE" id="PS51186">
    <property type="entry name" value="GNAT"/>
    <property type="match status" value="1"/>
</dbReference>
<feature type="non-terminal residue" evidence="3">
    <location>
        <position position="1"/>
    </location>
</feature>
<dbReference type="GO" id="GO:0016747">
    <property type="term" value="F:acyltransferase activity, transferring groups other than amino-acyl groups"/>
    <property type="evidence" value="ECO:0007669"/>
    <property type="project" value="InterPro"/>
</dbReference>
<dbReference type="Gene3D" id="3.40.630.30">
    <property type="match status" value="1"/>
</dbReference>
<gene>
    <name evidence="3" type="ORF">IAD04_04530</name>
</gene>
<dbReference type="InterPro" id="IPR035905">
    <property type="entry name" value="Barstar-like_sf"/>
</dbReference>
<dbReference type="InterPro" id="IPR000468">
    <property type="entry name" value="Barstar"/>
</dbReference>
<sequence length="191" mass="22264">NITFIGKDKVFLLAPLAVHEDYRHQTIGTQLMQYALQQAKKTGIDAVFLVGDPNYYGRFGFYPTKQAYNAKIDNQFVLELSLNKNKQYHGILNIYEMPKTIVIDGKKMQNKEDFYQEIEKKFTKNLLFKMGHNLDALEDILDGGYGVYAYHEPIIVIWENFTLSLKYLKNEMQDIIDVFQAKNHIQLKKKG</sequence>
<protein>
    <submittedName>
        <fullName evidence="3">GNAT family N-acetyltransferase</fullName>
    </submittedName>
</protein>
<dbReference type="Pfam" id="PF00583">
    <property type="entry name" value="Acetyltransf_1"/>
    <property type="match status" value="1"/>
</dbReference>
<comment type="caution">
    <text evidence="3">The sequence shown here is derived from an EMBL/GenBank/DDBJ whole genome shotgun (WGS) entry which is preliminary data.</text>
</comment>
<comment type="similarity">
    <text evidence="1">Belongs to the barstar family.</text>
</comment>
<reference evidence="3" key="2">
    <citation type="journal article" date="2021" name="PeerJ">
        <title>Extensive microbial diversity within the chicken gut microbiome revealed by metagenomics and culture.</title>
        <authorList>
            <person name="Gilroy R."/>
            <person name="Ravi A."/>
            <person name="Getino M."/>
            <person name="Pursley I."/>
            <person name="Horton D.L."/>
            <person name="Alikhan N.F."/>
            <person name="Baker D."/>
            <person name="Gharbi K."/>
            <person name="Hall N."/>
            <person name="Watson M."/>
            <person name="Adriaenssens E.M."/>
            <person name="Foster-Nyarko E."/>
            <person name="Jarju S."/>
            <person name="Secka A."/>
            <person name="Antonio M."/>
            <person name="Oren A."/>
            <person name="Chaudhuri R.R."/>
            <person name="La Ragione R."/>
            <person name="Hildebrand F."/>
            <person name="Pallen M.J."/>
        </authorList>
    </citation>
    <scope>NUCLEOTIDE SEQUENCE</scope>
    <source>
        <strain evidence="3">14508</strain>
    </source>
</reference>
<dbReference type="SUPFAM" id="SSF55729">
    <property type="entry name" value="Acyl-CoA N-acyltransferases (Nat)"/>
    <property type="match status" value="1"/>
</dbReference>
<dbReference type="SUPFAM" id="SSF52038">
    <property type="entry name" value="Barstar-related"/>
    <property type="match status" value="1"/>
</dbReference>
<evidence type="ECO:0000256" key="1">
    <source>
        <dbReference type="ARBA" id="ARBA00006845"/>
    </source>
</evidence>
<dbReference type="AlphaFoldDB" id="A0A9D1KBQ7"/>
<evidence type="ECO:0000313" key="3">
    <source>
        <dbReference type="EMBL" id="HIT17621.1"/>
    </source>
</evidence>
<evidence type="ECO:0000313" key="4">
    <source>
        <dbReference type="Proteomes" id="UP000886893"/>
    </source>
</evidence>
<reference evidence="3" key="1">
    <citation type="submission" date="2020-10" db="EMBL/GenBank/DDBJ databases">
        <authorList>
            <person name="Gilroy R."/>
        </authorList>
    </citation>
    <scope>NUCLEOTIDE SEQUENCE</scope>
    <source>
        <strain evidence="3">14508</strain>
    </source>
</reference>
<dbReference type="InterPro" id="IPR000182">
    <property type="entry name" value="GNAT_dom"/>
</dbReference>
<dbReference type="EMBL" id="DVKI01000138">
    <property type="protein sequence ID" value="HIT17621.1"/>
    <property type="molecule type" value="Genomic_DNA"/>
</dbReference>
<evidence type="ECO:0000259" key="2">
    <source>
        <dbReference type="PROSITE" id="PS51186"/>
    </source>
</evidence>
<dbReference type="CDD" id="cd04301">
    <property type="entry name" value="NAT_SF"/>
    <property type="match status" value="1"/>
</dbReference>
<dbReference type="Gene3D" id="3.30.370.10">
    <property type="entry name" value="Barstar-like"/>
    <property type="match status" value="1"/>
</dbReference>